<organism evidence="2 3">
    <name type="scientific">Streptomyces chartreusis</name>
    <dbReference type="NCBI Taxonomy" id="1969"/>
    <lineage>
        <taxon>Bacteria</taxon>
        <taxon>Bacillati</taxon>
        <taxon>Actinomycetota</taxon>
        <taxon>Actinomycetes</taxon>
        <taxon>Kitasatosporales</taxon>
        <taxon>Streptomycetaceae</taxon>
        <taxon>Streptomyces</taxon>
    </lineage>
</organism>
<keyword evidence="1" id="KW-1133">Transmembrane helix</keyword>
<dbReference type="Proteomes" id="UP000509418">
    <property type="component" value="Chromosome"/>
</dbReference>
<feature type="transmembrane region" description="Helical" evidence="1">
    <location>
        <begin position="169"/>
        <end position="192"/>
    </location>
</feature>
<keyword evidence="1" id="KW-0812">Transmembrane</keyword>
<evidence type="ECO:0000256" key="1">
    <source>
        <dbReference type="SAM" id="Phobius"/>
    </source>
</evidence>
<feature type="transmembrane region" description="Helical" evidence="1">
    <location>
        <begin position="78"/>
        <end position="98"/>
    </location>
</feature>
<evidence type="ECO:0000313" key="2">
    <source>
        <dbReference type="EMBL" id="QKZ21585.1"/>
    </source>
</evidence>
<evidence type="ECO:0000313" key="3">
    <source>
        <dbReference type="Proteomes" id="UP000509418"/>
    </source>
</evidence>
<reference evidence="2 3" key="1">
    <citation type="submission" date="2020-06" db="EMBL/GenBank/DDBJ databases">
        <title>Genome mining for natural products.</title>
        <authorList>
            <person name="Zhang B."/>
            <person name="Shi J."/>
            <person name="Ge H."/>
        </authorList>
    </citation>
    <scope>NUCLEOTIDE SEQUENCE [LARGE SCALE GENOMIC DNA]</scope>
    <source>
        <strain evidence="2 3">NA02069</strain>
    </source>
</reference>
<protein>
    <submittedName>
        <fullName evidence="2">Uncharacterized protein</fullName>
    </submittedName>
</protein>
<feature type="transmembrane region" description="Helical" evidence="1">
    <location>
        <begin position="204"/>
        <end position="225"/>
    </location>
</feature>
<feature type="transmembrane region" description="Helical" evidence="1">
    <location>
        <begin position="110"/>
        <end position="130"/>
    </location>
</feature>
<gene>
    <name evidence="2" type="ORF">HUT05_32160</name>
</gene>
<proteinExistence type="predicted"/>
<dbReference type="AlphaFoldDB" id="A0A7H8TDS7"/>
<name>A0A7H8TDS7_STRCX</name>
<feature type="transmembrane region" description="Helical" evidence="1">
    <location>
        <begin position="142"/>
        <end position="163"/>
    </location>
</feature>
<keyword evidence="1" id="KW-0472">Membrane</keyword>
<sequence>MSIRPWVIVEAPDSRGLRRVTRGSETVGGAWSPGDLRRILRRLDFPDDVDLDDTAFICWRGGDSGTWPDRPWRRRATLVVMTVGLLASMVLSALVGWPDAAGALTFAQRMTGVLFMLTGLVQGVAAAMALDYWGRRQFRMSGAIVLLGVLIALATDSLLLFMWLEETEYTPYLLMFLPLWCWSVWALVVLVREDCWKGVPRPKRFAAGVVVTALLTGVSLAYSTMYQPAAAPMHLSLQAKFGAARADRGVPFVHVPLSLHMKNTGGIPVYVTNDIYTVRGRDATYSEFRGNQDMLRKWRESAGRGTTLGEVERYADDLRGTIISSGHVYGPGTWLEVGQEYSVEHVFQIPKEAPFGTVAVTMQVSYMRKDRGKLDVDKFKNPHYTWRPSEEGYYCRWESCGQQLVYSGRVRHNNNLINVTRKPRFLWATWVPGRRPLAAVSSLSHWKSGLSANEVRREQDRYGAARIRVEAEVPVTELLRSAGL</sequence>
<dbReference type="EMBL" id="CP056041">
    <property type="protein sequence ID" value="QKZ21585.1"/>
    <property type="molecule type" value="Genomic_DNA"/>
</dbReference>
<keyword evidence="3" id="KW-1185">Reference proteome</keyword>
<dbReference type="RefSeq" id="WP_176577154.1">
    <property type="nucleotide sequence ID" value="NZ_CBDRGH010000007.1"/>
</dbReference>
<accession>A0A7H8TDS7</accession>